<keyword evidence="1" id="KW-0472">Membrane</keyword>
<evidence type="ECO:0008006" key="4">
    <source>
        <dbReference type="Google" id="ProtNLM"/>
    </source>
</evidence>
<dbReference type="Proteomes" id="UP001595906">
    <property type="component" value="Unassembled WGS sequence"/>
</dbReference>
<name>A0ABV8PTP3_9BACT</name>
<organism evidence="2 3">
    <name type="scientific">Parasediminibacterium paludis</name>
    <dbReference type="NCBI Taxonomy" id="908966"/>
    <lineage>
        <taxon>Bacteria</taxon>
        <taxon>Pseudomonadati</taxon>
        <taxon>Bacteroidota</taxon>
        <taxon>Chitinophagia</taxon>
        <taxon>Chitinophagales</taxon>
        <taxon>Chitinophagaceae</taxon>
        <taxon>Parasediminibacterium</taxon>
    </lineage>
</organism>
<evidence type="ECO:0000256" key="1">
    <source>
        <dbReference type="SAM" id="Phobius"/>
    </source>
</evidence>
<protein>
    <recommendedName>
        <fullName evidence="4">DUF2892 family protein</fullName>
    </recommendedName>
</protein>
<evidence type="ECO:0000313" key="2">
    <source>
        <dbReference type="EMBL" id="MFC4230414.1"/>
    </source>
</evidence>
<keyword evidence="3" id="KW-1185">Reference proteome</keyword>
<dbReference type="RefSeq" id="WP_379011556.1">
    <property type="nucleotide sequence ID" value="NZ_JBHSDC010000002.1"/>
</dbReference>
<dbReference type="EMBL" id="JBHSDC010000002">
    <property type="protein sequence ID" value="MFC4230414.1"/>
    <property type="molecule type" value="Genomic_DNA"/>
</dbReference>
<sequence>MKQILFSNWHLMRFIRLGLGIAIIVQAIANRDTLFIFLGTAFTAMAIFNYGCCGTSGCYAPIKKQDNTNTQISYEEVVNK</sequence>
<proteinExistence type="predicted"/>
<comment type="caution">
    <text evidence="2">The sequence shown here is derived from an EMBL/GenBank/DDBJ whole genome shotgun (WGS) entry which is preliminary data.</text>
</comment>
<keyword evidence="1" id="KW-1133">Transmembrane helix</keyword>
<keyword evidence="1" id="KW-0812">Transmembrane</keyword>
<feature type="transmembrane region" description="Helical" evidence="1">
    <location>
        <begin position="12"/>
        <end position="29"/>
    </location>
</feature>
<accession>A0ABV8PTP3</accession>
<feature type="transmembrane region" description="Helical" evidence="1">
    <location>
        <begin position="35"/>
        <end position="62"/>
    </location>
</feature>
<evidence type="ECO:0000313" key="3">
    <source>
        <dbReference type="Proteomes" id="UP001595906"/>
    </source>
</evidence>
<reference evidence="3" key="1">
    <citation type="journal article" date="2019" name="Int. J. Syst. Evol. Microbiol.">
        <title>The Global Catalogue of Microorganisms (GCM) 10K type strain sequencing project: providing services to taxonomists for standard genome sequencing and annotation.</title>
        <authorList>
            <consortium name="The Broad Institute Genomics Platform"/>
            <consortium name="The Broad Institute Genome Sequencing Center for Infectious Disease"/>
            <person name="Wu L."/>
            <person name="Ma J."/>
        </authorList>
    </citation>
    <scope>NUCLEOTIDE SEQUENCE [LARGE SCALE GENOMIC DNA]</scope>
    <source>
        <strain evidence="3">CECT 8010</strain>
    </source>
</reference>
<gene>
    <name evidence="2" type="ORF">ACFOW1_00825</name>
</gene>